<keyword evidence="7" id="KW-0449">Lipoprotein</keyword>
<protein>
    <submittedName>
        <fullName evidence="10">Ger(X)C family spore germination protein</fullName>
    </submittedName>
</protein>
<dbReference type="Proteomes" id="UP001618531">
    <property type="component" value="Unassembled WGS sequence"/>
</dbReference>
<evidence type="ECO:0000259" key="8">
    <source>
        <dbReference type="Pfam" id="PF05504"/>
    </source>
</evidence>
<dbReference type="InterPro" id="IPR057336">
    <property type="entry name" value="GerAC_N"/>
</dbReference>
<evidence type="ECO:0000313" key="10">
    <source>
        <dbReference type="EMBL" id="MFK0521647.1"/>
    </source>
</evidence>
<keyword evidence="5" id="KW-0472">Membrane</keyword>
<evidence type="ECO:0000256" key="2">
    <source>
        <dbReference type="ARBA" id="ARBA00007886"/>
    </source>
</evidence>
<comment type="caution">
    <text evidence="10">The sequence shown here is derived from an EMBL/GenBank/DDBJ whole genome shotgun (WGS) entry which is preliminary data.</text>
</comment>
<dbReference type="InterPro" id="IPR038501">
    <property type="entry name" value="Spore_GerAC_C_sf"/>
</dbReference>
<accession>A0ABW8HQ62</accession>
<dbReference type="NCBIfam" id="TIGR02887">
    <property type="entry name" value="spore_ger_x_C"/>
    <property type="match status" value="1"/>
</dbReference>
<dbReference type="PROSITE" id="PS51257">
    <property type="entry name" value="PROKAR_LIPOPROTEIN"/>
    <property type="match status" value="1"/>
</dbReference>
<dbReference type="Pfam" id="PF25198">
    <property type="entry name" value="Spore_GerAC_N"/>
    <property type="match status" value="1"/>
</dbReference>
<reference evidence="10 11" key="1">
    <citation type="submission" date="2024-11" db="EMBL/GenBank/DDBJ databases">
        <title>Identification and Characterization of a Novel Fosfomycin Bacillithiol Transferase FosB8 in Paenibacillus illinoisensis.</title>
        <authorList>
            <person name="Lu W."/>
        </authorList>
    </citation>
    <scope>NUCLEOTIDE SEQUENCE [LARGE SCALE GENOMIC DNA]</scope>
    <source>
        <strain evidence="10 11">WP77</strain>
    </source>
</reference>
<evidence type="ECO:0000256" key="1">
    <source>
        <dbReference type="ARBA" id="ARBA00004635"/>
    </source>
</evidence>
<evidence type="ECO:0000256" key="7">
    <source>
        <dbReference type="ARBA" id="ARBA00023288"/>
    </source>
</evidence>
<keyword evidence="3" id="KW-0309">Germination</keyword>
<evidence type="ECO:0000256" key="5">
    <source>
        <dbReference type="ARBA" id="ARBA00023136"/>
    </source>
</evidence>
<name>A0ABW8HQ62_9BACL</name>
<keyword evidence="6" id="KW-0564">Palmitate</keyword>
<evidence type="ECO:0000313" key="11">
    <source>
        <dbReference type="Proteomes" id="UP001618531"/>
    </source>
</evidence>
<keyword evidence="11" id="KW-1185">Reference proteome</keyword>
<dbReference type="Gene3D" id="3.30.300.210">
    <property type="entry name" value="Nutrient germinant receptor protein C, domain 3"/>
    <property type="match status" value="1"/>
</dbReference>
<proteinExistence type="inferred from homology"/>
<comment type="subcellular location">
    <subcellularLocation>
        <location evidence="1">Membrane</location>
        <topology evidence="1">Lipid-anchor</topology>
    </subcellularLocation>
</comment>
<dbReference type="InterPro" id="IPR008844">
    <property type="entry name" value="Spore_GerAC-like"/>
</dbReference>
<organism evidence="10 11">
    <name type="scientific">Paenibacillus illinoisensis</name>
    <dbReference type="NCBI Taxonomy" id="59845"/>
    <lineage>
        <taxon>Bacteria</taxon>
        <taxon>Bacillati</taxon>
        <taxon>Bacillota</taxon>
        <taxon>Bacilli</taxon>
        <taxon>Bacillales</taxon>
        <taxon>Paenibacillaceae</taxon>
        <taxon>Paenibacillus</taxon>
    </lineage>
</organism>
<dbReference type="PANTHER" id="PTHR35789">
    <property type="entry name" value="SPORE GERMINATION PROTEIN B3"/>
    <property type="match status" value="1"/>
</dbReference>
<dbReference type="PANTHER" id="PTHR35789:SF1">
    <property type="entry name" value="SPORE GERMINATION PROTEIN B3"/>
    <property type="match status" value="1"/>
</dbReference>
<dbReference type="Pfam" id="PF05504">
    <property type="entry name" value="Spore_GerAC"/>
    <property type="match status" value="1"/>
</dbReference>
<evidence type="ECO:0000259" key="9">
    <source>
        <dbReference type="Pfam" id="PF25198"/>
    </source>
</evidence>
<evidence type="ECO:0000256" key="6">
    <source>
        <dbReference type="ARBA" id="ARBA00023139"/>
    </source>
</evidence>
<dbReference type="InterPro" id="IPR046953">
    <property type="entry name" value="Spore_GerAC-like_C"/>
</dbReference>
<dbReference type="Gene3D" id="6.20.190.10">
    <property type="entry name" value="Nutrient germinant receptor protein C, domain 1"/>
    <property type="match status" value="1"/>
</dbReference>
<gene>
    <name evidence="10" type="ORF">ACINKY_05490</name>
</gene>
<keyword evidence="4" id="KW-0732">Signal</keyword>
<sequence length="411" mass="45507">MIASKGAVYVIPVNRRHMFLALMWVTLLGGCGNRTEMNDLGITSATGFDKQNGKWSITYQVIVPPASSTSGSSGGGSQSTVTTFTSQGKTIREAVAKSSVENPKKLYFAHTNVLVIGEEAAEQGIAEILDNYYRNIEPRETVKMLVADGEARDYLNKMVPPEKNPGRALSDILQRNHDRGSYYPLVNLHEFAMKISSDSGAAGVPIVTVKGQDHKKIENIDVFKETSSPAKLRLEGLSIFSKDKKIGKLSQSESLGVAWLTDQVKRTNLRYAGENGEINSFLVRKATVKTKPIKTGFHYTIRVDAKVSGELEESTSPKKISSTESINELQHQAEQLIEAQMMEGWKATQQLKVDLLGIGNKIHQHQPNEWKSLKESWPEEIRNMDININVDVSVRRTGLLQDSFSKLLGSE</sequence>
<comment type="similarity">
    <text evidence="2">Belongs to the GerABKC lipoprotein family.</text>
</comment>
<feature type="domain" description="Spore germination protein N-terminal" evidence="9">
    <location>
        <begin position="34"/>
        <end position="208"/>
    </location>
</feature>
<dbReference type="EMBL" id="JBIYSL010000001">
    <property type="protein sequence ID" value="MFK0521647.1"/>
    <property type="molecule type" value="Genomic_DNA"/>
</dbReference>
<evidence type="ECO:0000256" key="3">
    <source>
        <dbReference type="ARBA" id="ARBA00022544"/>
    </source>
</evidence>
<feature type="domain" description="Spore germination GerAC-like C-terminal" evidence="8">
    <location>
        <begin position="235"/>
        <end position="398"/>
    </location>
</feature>
<evidence type="ECO:0000256" key="4">
    <source>
        <dbReference type="ARBA" id="ARBA00022729"/>
    </source>
</evidence>